<comment type="caution">
    <text evidence="1">The sequence shown here is derived from an EMBL/GenBank/DDBJ whole genome shotgun (WGS) entry which is preliminary data.</text>
</comment>
<dbReference type="Proteomes" id="UP000245207">
    <property type="component" value="Unassembled WGS sequence"/>
</dbReference>
<reference evidence="1 2" key="1">
    <citation type="journal article" date="2018" name="Mol. Plant">
        <title>The genome of Artemisia annua provides insight into the evolution of Asteraceae family and artemisinin biosynthesis.</title>
        <authorList>
            <person name="Shen Q."/>
            <person name="Zhang L."/>
            <person name="Liao Z."/>
            <person name="Wang S."/>
            <person name="Yan T."/>
            <person name="Shi P."/>
            <person name="Liu M."/>
            <person name="Fu X."/>
            <person name="Pan Q."/>
            <person name="Wang Y."/>
            <person name="Lv Z."/>
            <person name="Lu X."/>
            <person name="Zhang F."/>
            <person name="Jiang W."/>
            <person name="Ma Y."/>
            <person name="Chen M."/>
            <person name="Hao X."/>
            <person name="Li L."/>
            <person name="Tang Y."/>
            <person name="Lv G."/>
            <person name="Zhou Y."/>
            <person name="Sun X."/>
            <person name="Brodelius P.E."/>
            <person name="Rose J.K.C."/>
            <person name="Tang K."/>
        </authorList>
    </citation>
    <scope>NUCLEOTIDE SEQUENCE [LARGE SCALE GENOMIC DNA]</scope>
    <source>
        <strain evidence="2">cv. Huhao1</strain>
        <tissue evidence="1">Leaf</tissue>
    </source>
</reference>
<dbReference type="STRING" id="35608.A0A2U1QL07"/>
<gene>
    <name evidence="1" type="ORF">CTI12_AA012170</name>
</gene>
<organism evidence="1 2">
    <name type="scientific">Artemisia annua</name>
    <name type="common">Sweet wormwood</name>
    <dbReference type="NCBI Taxonomy" id="35608"/>
    <lineage>
        <taxon>Eukaryota</taxon>
        <taxon>Viridiplantae</taxon>
        <taxon>Streptophyta</taxon>
        <taxon>Embryophyta</taxon>
        <taxon>Tracheophyta</taxon>
        <taxon>Spermatophyta</taxon>
        <taxon>Magnoliopsida</taxon>
        <taxon>eudicotyledons</taxon>
        <taxon>Gunneridae</taxon>
        <taxon>Pentapetalae</taxon>
        <taxon>asterids</taxon>
        <taxon>campanulids</taxon>
        <taxon>Asterales</taxon>
        <taxon>Asteraceae</taxon>
        <taxon>Asteroideae</taxon>
        <taxon>Anthemideae</taxon>
        <taxon>Artemisiinae</taxon>
        <taxon>Artemisia</taxon>
    </lineage>
</organism>
<name>A0A2U1QL07_ARTAN</name>
<proteinExistence type="predicted"/>
<accession>A0A2U1QL07</accession>
<keyword evidence="2" id="KW-1185">Reference proteome</keyword>
<dbReference type="AlphaFoldDB" id="A0A2U1QL07"/>
<dbReference type="EMBL" id="PKPP01000054">
    <property type="protein sequence ID" value="PWA98689.1"/>
    <property type="molecule type" value="Genomic_DNA"/>
</dbReference>
<evidence type="ECO:0000313" key="2">
    <source>
        <dbReference type="Proteomes" id="UP000245207"/>
    </source>
</evidence>
<evidence type="ECO:0000313" key="1">
    <source>
        <dbReference type="EMBL" id="PWA98689.1"/>
    </source>
</evidence>
<sequence>MSSMISDAKNSFVEQMGIKAKSEVTEILKIPVFGYVEDFLSNLATVRGKLKKGNVLDNDVAARIISQVWDEDLYFQKFNIFA</sequence>
<protein>
    <submittedName>
        <fullName evidence="1">Guanine nucleotide-binding protein-like NSN1</fullName>
    </submittedName>
</protein>